<dbReference type="CDD" id="cd02208">
    <property type="entry name" value="cupin_RmlC-like"/>
    <property type="match status" value="1"/>
</dbReference>
<dbReference type="InterPro" id="IPR011051">
    <property type="entry name" value="RmlC_Cupin_sf"/>
</dbReference>
<dbReference type="eggNOG" id="ENOG502SUSI">
    <property type="taxonomic scope" value="Eukaryota"/>
</dbReference>
<gene>
    <name evidence="1" type="ORF">A1O1_00202</name>
</gene>
<dbReference type="RefSeq" id="XP_007719313.1">
    <property type="nucleotide sequence ID" value="XM_007721123.1"/>
</dbReference>
<evidence type="ECO:0008006" key="3">
    <source>
        <dbReference type="Google" id="ProtNLM"/>
    </source>
</evidence>
<dbReference type="Proteomes" id="UP000019484">
    <property type="component" value="Unassembled WGS sequence"/>
</dbReference>
<keyword evidence="2" id="KW-1185">Reference proteome</keyword>
<dbReference type="GeneID" id="19155112"/>
<evidence type="ECO:0000313" key="2">
    <source>
        <dbReference type="Proteomes" id="UP000019484"/>
    </source>
</evidence>
<reference evidence="1 2" key="1">
    <citation type="submission" date="2013-03" db="EMBL/GenBank/DDBJ databases">
        <title>The Genome Sequence of Capronia coronata CBS 617.96.</title>
        <authorList>
            <consortium name="The Broad Institute Genomics Platform"/>
            <person name="Cuomo C."/>
            <person name="de Hoog S."/>
            <person name="Gorbushina A."/>
            <person name="Walker B."/>
            <person name="Young S.K."/>
            <person name="Zeng Q."/>
            <person name="Gargeya S."/>
            <person name="Fitzgerald M."/>
            <person name="Haas B."/>
            <person name="Abouelleil A."/>
            <person name="Allen A.W."/>
            <person name="Alvarado L."/>
            <person name="Arachchi H.M."/>
            <person name="Berlin A.M."/>
            <person name="Chapman S.B."/>
            <person name="Gainer-Dewar J."/>
            <person name="Goldberg J."/>
            <person name="Griggs A."/>
            <person name="Gujja S."/>
            <person name="Hansen M."/>
            <person name="Howarth C."/>
            <person name="Imamovic A."/>
            <person name="Ireland A."/>
            <person name="Larimer J."/>
            <person name="McCowan C."/>
            <person name="Murphy C."/>
            <person name="Pearson M."/>
            <person name="Poon T.W."/>
            <person name="Priest M."/>
            <person name="Roberts A."/>
            <person name="Saif S."/>
            <person name="Shea T."/>
            <person name="Sisk P."/>
            <person name="Sykes S."/>
            <person name="Wortman J."/>
            <person name="Nusbaum C."/>
            <person name="Birren B."/>
        </authorList>
    </citation>
    <scope>NUCLEOTIDE SEQUENCE [LARGE SCALE GENOMIC DNA]</scope>
    <source>
        <strain evidence="1 2">CBS 617.96</strain>
    </source>
</reference>
<dbReference type="AlphaFoldDB" id="W9ZKP8"/>
<name>W9ZKP8_9EURO</name>
<dbReference type="SUPFAM" id="SSF51182">
    <property type="entry name" value="RmlC-like cupins"/>
    <property type="match status" value="1"/>
</dbReference>
<proteinExistence type="predicted"/>
<protein>
    <recommendedName>
        <fullName evidence="3">Cupin 2 conserved barrel domain-containing protein</fullName>
    </recommendedName>
</protein>
<accession>W9ZKP8</accession>
<dbReference type="HOGENOM" id="CLU_087698_0_0_1"/>
<evidence type="ECO:0000313" key="1">
    <source>
        <dbReference type="EMBL" id="EXJ95084.1"/>
    </source>
</evidence>
<dbReference type="InterPro" id="IPR014710">
    <property type="entry name" value="RmlC-like_jellyroll"/>
</dbReference>
<organism evidence="1 2">
    <name type="scientific">Capronia coronata CBS 617.96</name>
    <dbReference type="NCBI Taxonomy" id="1182541"/>
    <lineage>
        <taxon>Eukaryota</taxon>
        <taxon>Fungi</taxon>
        <taxon>Dikarya</taxon>
        <taxon>Ascomycota</taxon>
        <taxon>Pezizomycotina</taxon>
        <taxon>Eurotiomycetes</taxon>
        <taxon>Chaetothyriomycetidae</taxon>
        <taxon>Chaetothyriales</taxon>
        <taxon>Herpotrichiellaceae</taxon>
        <taxon>Capronia</taxon>
    </lineage>
</organism>
<comment type="caution">
    <text evidence="1">The sequence shown here is derived from an EMBL/GenBank/DDBJ whole genome shotgun (WGS) entry which is preliminary data.</text>
</comment>
<dbReference type="EMBL" id="AMWN01000001">
    <property type="protein sequence ID" value="EXJ95084.1"/>
    <property type="molecule type" value="Genomic_DNA"/>
</dbReference>
<sequence>MPTNRQHTAHFPVFKRGGPQAVTYDLSQPSRVTITVPRASTWTSGPHWHESHTEYLQVLQGRAFMRLGDQNRHYGPQDGVIEVLRYTVHEWHRIEGNEGDEDLVVREWTVPEDGQKEAFFRMLNSFLTEDHPSSLYTAPSMTPTWLRKVLERQIVVLQLFSIFRAWDNWPVLIGNDSGWISWSVTHAVLCSCSWIGYAVGLRGVYVEYVGKELAPGVKLKKQT</sequence>
<dbReference type="OrthoDB" id="504210at2759"/>
<dbReference type="Gene3D" id="2.60.120.10">
    <property type="entry name" value="Jelly Rolls"/>
    <property type="match status" value="1"/>
</dbReference>